<dbReference type="InterPro" id="IPR016024">
    <property type="entry name" value="ARM-type_fold"/>
</dbReference>
<dbReference type="KEGG" id="bvo:Pan97_30460"/>
<dbReference type="Proteomes" id="UP000318626">
    <property type="component" value="Chromosome"/>
</dbReference>
<sequence length="209" mass="23204">MDTDQAPVCYRCNVTVPPAVHQDTGGLCRKCQKTVPKRVEVVDLVACMKGKDKRFRGIYFDNYCKRKPTLDALPVLREALLSGDHHLVKCAAVAIGKMKENAREAVPDLLAAAAYVDHTGLPQAYPECLNTLISVDKSCPEIIPLIKRFDHIDNWNPISASLKALAAIGNDEALEALQDIHDRWSPEFNKTQKRVADEILAEAKARRST</sequence>
<dbReference type="EMBL" id="CP036289">
    <property type="protein sequence ID" value="QDU76001.1"/>
    <property type="molecule type" value="Genomic_DNA"/>
</dbReference>
<dbReference type="SUPFAM" id="SSF48371">
    <property type="entry name" value="ARM repeat"/>
    <property type="match status" value="1"/>
</dbReference>
<accession>A0A518C9W0</accession>
<evidence type="ECO:0000313" key="2">
    <source>
        <dbReference type="Proteomes" id="UP000318626"/>
    </source>
</evidence>
<organism evidence="1 2">
    <name type="scientific">Bremerella volcania</name>
    <dbReference type="NCBI Taxonomy" id="2527984"/>
    <lineage>
        <taxon>Bacteria</taxon>
        <taxon>Pseudomonadati</taxon>
        <taxon>Planctomycetota</taxon>
        <taxon>Planctomycetia</taxon>
        <taxon>Pirellulales</taxon>
        <taxon>Pirellulaceae</taxon>
        <taxon>Bremerella</taxon>
    </lineage>
</organism>
<keyword evidence="2" id="KW-1185">Reference proteome</keyword>
<name>A0A518C9W0_9BACT</name>
<proteinExistence type="predicted"/>
<dbReference type="Gene3D" id="1.25.10.10">
    <property type="entry name" value="Leucine-rich Repeat Variant"/>
    <property type="match status" value="1"/>
</dbReference>
<evidence type="ECO:0008006" key="3">
    <source>
        <dbReference type="Google" id="ProtNLM"/>
    </source>
</evidence>
<evidence type="ECO:0000313" key="1">
    <source>
        <dbReference type="EMBL" id="QDU76001.1"/>
    </source>
</evidence>
<gene>
    <name evidence="1" type="ORF">Pan97_30460</name>
</gene>
<dbReference type="AlphaFoldDB" id="A0A518C9W0"/>
<dbReference type="InterPro" id="IPR011989">
    <property type="entry name" value="ARM-like"/>
</dbReference>
<protein>
    <recommendedName>
        <fullName evidence="3">HEAT repeat protein</fullName>
    </recommendedName>
</protein>
<reference evidence="2" key="1">
    <citation type="submission" date="2019-02" db="EMBL/GenBank/DDBJ databases">
        <title>Deep-cultivation of Planctomycetes and their phenomic and genomic characterization uncovers novel biology.</title>
        <authorList>
            <person name="Wiegand S."/>
            <person name="Jogler M."/>
            <person name="Boedeker C."/>
            <person name="Pinto D."/>
            <person name="Vollmers J."/>
            <person name="Rivas-Marin E."/>
            <person name="Kohn T."/>
            <person name="Peeters S.H."/>
            <person name="Heuer A."/>
            <person name="Rast P."/>
            <person name="Oberbeckmann S."/>
            <person name="Bunk B."/>
            <person name="Jeske O."/>
            <person name="Meyerdierks A."/>
            <person name="Storesund J.E."/>
            <person name="Kallscheuer N."/>
            <person name="Luecker S."/>
            <person name="Lage O.M."/>
            <person name="Pohl T."/>
            <person name="Merkel B.J."/>
            <person name="Hornburger P."/>
            <person name="Mueller R.-W."/>
            <person name="Bruemmer F."/>
            <person name="Labrenz M."/>
            <person name="Spormann A.M."/>
            <person name="Op den Camp H."/>
            <person name="Overmann J."/>
            <person name="Amann R."/>
            <person name="Jetten M.S.M."/>
            <person name="Mascher T."/>
            <person name="Medema M.H."/>
            <person name="Devos D.P."/>
            <person name="Kaster A.-K."/>
            <person name="Ovreas L."/>
            <person name="Rohde M."/>
            <person name="Galperin M.Y."/>
            <person name="Jogler C."/>
        </authorList>
    </citation>
    <scope>NUCLEOTIDE SEQUENCE [LARGE SCALE GENOMIC DNA]</scope>
    <source>
        <strain evidence="2">Pan97</strain>
    </source>
</reference>